<dbReference type="NCBIfam" id="NF010443">
    <property type="entry name" value="PRK13869.1"/>
    <property type="match status" value="1"/>
</dbReference>
<evidence type="ECO:0000259" key="1">
    <source>
        <dbReference type="Pfam" id="PF13614"/>
    </source>
</evidence>
<dbReference type="RefSeq" id="WP_202063476.1">
    <property type="nucleotide sequence ID" value="NZ_JAEQMY010000045.1"/>
</dbReference>
<accession>A0A936ZGJ1</accession>
<name>A0A936ZGJ1_9HYPH</name>
<keyword evidence="3" id="KW-1185">Reference proteome</keyword>
<dbReference type="InterPro" id="IPR017818">
    <property type="entry name" value="Plasmid_partition_RepA"/>
</dbReference>
<organism evidence="2 3">
    <name type="scientific">Microvirga aerilata</name>
    <dbReference type="NCBI Taxonomy" id="670292"/>
    <lineage>
        <taxon>Bacteria</taxon>
        <taxon>Pseudomonadati</taxon>
        <taxon>Pseudomonadota</taxon>
        <taxon>Alphaproteobacteria</taxon>
        <taxon>Hyphomicrobiales</taxon>
        <taxon>Methylobacteriaceae</taxon>
        <taxon>Microvirga</taxon>
    </lineage>
</organism>
<dbReference type="NCBIfam" id="TIGR03453">
    <property type="entry name" value="partition_RepA"/>
    <property type="match status" value="1"/>
</dbReference>
<gene>
    <name evidence="2" type="primary">repA</name>
    <name evidence="2" type="ORF">JKG68_21720</name>
</gene>
<dbReference type="InterPro" id="IPR025669">
    <property type="entry name" value="AAA_dom"/>
</dbReference>
<sequence>MKSEAPQWVDEETIRSHALSLSKKLHDQRLKMHPPLAQKTLRKFSSGEVAKLIGVADGYLRQLSLEGKGPEAETLPNGRRQYSLEDVLALRTYLDETGKSGRQYVKHRSASEHLQVISCVNFKGGSAKTTTAAHLAQYLALNGYRVLAVDLDPQASLTALHGLQPEFDVHAGQTIYGSIRYDDQARHPREIIRQTYFPGLDLIPANLELMEFEHDTPKALVNRSPEESLFFERIGITLSAVADQYDVVVIDCPPQLGFLTLSALSASTSMVITVHPQMLDVMSMSQFLKMASDLLSVVRNAGGTVRYDWIRYLVTRFEPGDLPQSHMVSFMRKMFGDFVLKGAMLKSTAISDAGINKQTLYEVSKERYSKSTYDRAMESLNSVNSEIEDLIKKAWGRM</sequence>
<evidence type="ECO:0000313" key="3">
    <source>
        <dbReference type="Proteomes" id="UP000605848"/>
    </source>
</evidence>
<dbReference type="SUPFAM" id="SSF52540">
    <property type="entry name" value="P-loop containing nucleoside triphosphate hydrolases"/>
    <property type="match status" value="1"/>
</dbReference>
<dbReference type="PANTHER" id="PTHR13696:SF52">
    <property type="entry name" value="PARA FAMILY PROTEIN CT_582"/>
    <property type="match status" value="1"/>
</dbReference>
<dbReference type="InterPro" id="IPR050678">
    <property type="entry name" value="DNA_Partitioning_ATPase"/>
</dbReference>
<evidence type="ECO:0000313" key="2">
    <source>
        <dbReference type="EMBL" id="MBL0406579.1"/>
    </source>
</evidence>
<dbReference type="PANTHER" id="PTHR13696">
    <property type="entry name" value="P-LOOP CONTAINING NUCLEOSIDE TRIPHOSPHATE HYDROLASE"/>
    <property type="match status" value="1"/>
</dbReference>
<dbReference type="CDD" id="cd02042">
    <property type="entry name" value="ParAB_family"/>
    <property type="match status" value="1"/>
</dbReference>
<dbReference type="Pfam" id="PF13614">
    <property type="entry name" value="AAA_31"/>
    <property type="match status" value="1"/>
</dbReference>
<dbReference type="EMBL" id="JAEQMY010000045">
    <property type="protein sequence ID" value="MBL0406579.1"/>
    <property type="molecule type" value="Genomic_DNA"/>
</dbReference>
<dbReference type="InterPro" id="IPR027417">
    <property type="entry name" value="P-loop_NTPase"/>
</dbReference>
<dbReference type="Gene3D" id="3.40.50.300">
    <property type="entry name" value="P-loop containing nucleotide triphosphate hydrolases"/>
    <property type="match status" value="1"/>
</dbReference>
<comment type="caution">
    <text evidence="2">The sequence shown here is derived from an EMBL/GenBank/DDBJ whole genome shotgun (WGS) entry which is preliminary data.</text>
</comment>
<protein>
    <submittedName>
        <fullName evidence="2">Plasmid partitioning protein RepA</fullName>
    </submittedName>
</protein>
<reference evidence="2" key="1">
    <citation type="submission" date="2021-01" db="EMBL/GenBank/DDBJ databases">
        <title>Microvirga sp.</title>
        <authorList>
            <person name="Kim M.K."/>
        </authorList>
    </citation>
    <scope>NUCLEOTIDE SEQUENCE</scope>
    <source>
        <strain evidence="2">5420S-16</strain>
    </source>
</reference>
<dbReference type="Proteomes" id="UP000605848">
    <property type="component" value="Unassembled WGS sequence"/>
</dbReference>
<dbReference type="AlphaFoldDB" id="A0A936ZGJ1"/>
<feature type="domain" description="AAA" evidence="1">
    <location>
        <begin position="115"/>
        <end position="292"/>
    </location>
</feature>
<proteinExistence type="predicted"/>